<organism evidence="1 2">
    <name type="scientific">Arctium lappa</name>
    <name type="common">Greater burdock</name>
    <name type="synonym">Lappa major</name>
    <dbReference type="NCBI Taxonomy" id="4217"/>
    <lineage>
        <taxon>Eukaryota</taxon>
        <taxon>Viridiplantae</taxon>
        <taxon>Streptophyta</taxon>
        <taxon>Embryophyta</taxon>
        <taxon>Tracheophyta</taxon>
        <taxon>Spermatophyta</taxon>
        <taxon>Magnoliopsida</taxon>
        <taxon>eudicotyledons</taxon>
        <taxon>Gunneridae</taxon>
        <taxon>Pentapetalae</taxon>
        <taxon>asterids</taxon>
        <taxon>campanulids</taxon>
        <taxon>Asterales</taxon>
        <taxon>Asteraceae</taxon>
        <taxon>Carduoideae</taxon>
        <taxon>Cardueae</taxon>
        <taxon>Arctiinae</taxon>
        <taxon>Arctium</taxon>
    </lineage>
</organism>
<gene>
    <name evidence="1" type="ORF">L6452_36252</name>
</gene>
<dbReference type="EMBL" id="CM042059">
    <property type="protein sequence ID" value="KAI3681456.1"/>
    <property type="molecule type" value="Genomic_DNA"/>
</dbReference>
<name>A0ACB8Y9C8_ARCLA</name>
<reference evidence="2" key="1">
    <citation type="journal article" date="2022" name="Mol. Ecol. Resour.">
        <title>The genomes of chicory, endive, great burdock and yacon provide insights into Asteraceae palaeo-polyploidization history and plant inulin production.</title>
        <authorList>
            <person name="Fan W."/>
            <person name="Wang S."/>
            <person name="Wang H."/>
            <person name="Wang A."/>
            <person name="Jiang F."/>
            <person name="Liu H."/>
            <person name="Zhao H."/>
            <person name="Xu D."/>
            <person name="Zhang Y."/>
        </authorList>
    </citation>
    <scope>NUCLEOTIDE SEQUENCE [LARGE SCALE GENOMIC DNA]</scope>
    <source>
        <strain evidence="2">cv. Niubang</strain>
    </source>
</reference>
<protein>
    <submittedName>
        <fullName evidence="1">Uncharacterized protein</fullName>
    </submittedName>
</protein>
<reference evidence="1 2" key="2">
    <citation type="journal article" date="2022" name="Mol. Ecol. Resour.">
        <title>The genomes of chicory, endive, great burdock and yacon provide insights into Asteraceae paleo-polyploidization history and plant inulin production.</title>
        <authorList>
            <person name="Fan W."/>
            <person name="Wang S."/>
            <person name="Wang H."/>
            <person name="Wang A."/>
            <person name="Jiang F."/>
            <person name="Liu H."/>
            <person name="Zhao H."/>
            <person name="Xu D."/>
            <person name="Zhang Y."/>
        </authorList>
    </citation>
    <scope>NUCLEOTIDE SEQUENCE [LARGE SCALE GENOMIC DNA]</scope>
    <source>
        <strain evidence="2">cv. Niubang</strain>
    </source>
</reference>
<sequence length="85" mass="9439">MSIDDEYGCGLADINVINISLPTSTKSKKPLVEKKGGGHESKRDLEKVDEVEIVVVGEEGDGMRKMKGMKMVVSEKKERDEEDIE</sequence>
<comment type="caution">
    <text evidence="1">The sequence shown here is derived from an EMBL/GenBank/DDBJ whole genome shotgun (WGS) entry which is preliminary data.</text>
</comment>
<dbReference type="Proteomes" id="UP001055879">
    <property type="component" value="Linkage Group LG13"/>
</dbReference>
<keyword evidence="2" id="KW-1185">Reference proteome</keyword>
<accession>A0ACB8Y9C8</accession>
<evidence type="ECO:0000313" key="2">
    <source>
        <dbReference type="Proteomes" id="UP001055879"/>
    </source>
</evidence>
<evidence type="ECO:0000313" key="1">
    <source>
        <dbReference type="EMBL" id="KAI3681456.1"/>
    </source>
</evidence>
<proteinExistence type="predicted"/>